<keyword evidence="10" id="KW-1185">Reference proteome</keyword>
<feature type="transmembrane region" description="Helical" evidence="7">
    <location>
        <begin position="169"/>
        <end position="187"/>
    </location>
</feature>
<dbReference type="Gene3D" id="1.20.1250.20">
    <property type="entry name" value="MFS general substrate transporter like domains"/>
    <property type="match status" value="1"/>
</dbReference>
<feature type="transmembrane region" description="Helical" evidence="7">
    <location>
        <begin position="360"/>
        <end position="378"/>
    </location>
</feature>
<evidence type="ECO:0000313" key="9">
    <source>
        <dbReference type="EMBL" id="GLV60102.1"/>
    </source>
</evidence>
<dbReference type="InterPro" id="IPR004638">
    <property type="entry name" value="EmrB-like"/>
</dbReference>
<feature type="transmembrane region" description="Helical" evidence="7">
    <location>
        <begin position="17"/>
        <end position="39"/>
    </location>
</feature>
<reference evidence="9 10" key="1">
    <citation type="submission" date="2023-02" db="EMBL/GenBank/DDBJ databases">
        <title>Dictyobacter halimunensis sp. nov., a new member of the class Ktedonobacteria from forest soil in a geothermal area.</title>
        <authorList>
            <person name="Rachmania M.K."/>
            <person name="Ningsih F."/>
            <person name="Sakai Y."/>
            <person name="Yabe S."/>
            <person name="Yokota A."/>
            <person name="Sjamsuridzal W."/>
        </authorList>
    </citation>
    <scope>NUCLEOTIDE SEQUENCE [LARGE SCALE GENOMIC DNA]</scope>
    <source>
        <strain evidence="9 10">S3.2.2.5</strain>
    </source>
</reference>
<evidence type="ECO:0000256" key="2">
    <source>
        <dbReference type="ARBA" id="ARBA00022448"/>
    </source>
</evidence>
<evidence type="ECO:0000256" key="5">
    <source>
        <dbReference type="ARBA" id="ARBA00022989"/>
    </source>
</evidence>
<comment type="subcellular location">
    <subcellularLocation>
        <location evidence="1">Cell membrane</location>
        <topology evidence="1">Multi-pass membrane protein</topology>
    </subcellularLocation>
</comment>
<dbReference type="CDD" id="cd17321">
    <property type="entry name" value="MFS_MMR_MDR_like"/>
    <property type="match status" value="1"/>
</dbReference>
<accession>A0ABQ6G4T2</accession>
<feature type="transmembrane region" description="Helical" evidence="7">
    <location>
        <begin position="82"/>
        <end position="105"/>
    </location>
</feature>
<feature type="transmembrane region" description="Helical" evidence="7">
    <location>
        <begin position="399"/>
        <end position="420"/>
    </location>
</feature>
<dbReference type="InterPro" id="IPR020846">
    <property type="entry name" value="MFS_dom"/>
</dbReference>
<feature type="domain" description="Major facilitator superfamily (MFS) profile" evidence="8">
    <location>
        <begin position="16"/>
        <end position="456"/>
    </location>
</feature>
<feature type="transmembrane region" description="Helical" evidence="7">
    <location>
        <begin position="144"/>
        <end position="163"/>
    </location>
</feature>
<feature type="transmembrane region" description="Helical" evidence="7">
    <location>
        <begin position="301"/>
        <end position="324"/>
    </location>
</feature>
<dbReference type="InterPro" id="IPR036259">
    <property type="entry name" value="MFS_trans_sf"/>
</dbReference>
<keyword evidence="5 7" id="KW-1133">Transmembrane helix</keyword>
<proteinExistence type="predicted"/>
<evidence type="ECO:0000313" key="10">
    <source>
        <dbReference type="Proteomes" id="UP001344906"/>
    </source>
</evidence>
<evidence type="ECO:0000256" key="4">
    <source>
        <dbReference type="ARBA" id="ARBA00022692"/>
    </source>
</evidence>
<gene>
    <name evidence="9" type="ORF">KDH_69250</name>
</gene>
<dbReference type="NCBIfam" id="TIGR00711">
    <property type="entry name" value="efflux_EmrB"/>
    <property type="match status" value="1"/>
</dbReference>
<dbReference type="PROSITE" id="PS50850">
    <property type="entry name" value="MFS"/>
    <property type="match status" value="1"/>
</dbReference>
<feature type="transmembrane region" description="Helical" evidence="7">
    <location>
        <begin position="271"/>
        <end position="295"/>
    </location>
</feature>
<dbReference type="Gene3D" id="1.20.1720.10">
    <property type="entry name" value="Multidrug resistance protein D"/>
    <property type="match status" value="1"/>
</dbReference>
<dbReference type="EMBL" id="BSRI01000002">
    <property type="protein sequence ID" value="GLV60102.1"/>
    <property type="molecule type" value="Genomic_DNA"/>
</dbReference>
<feature type="transmembrane region" description="Helical" evidence="7">
    <location>
        <begin position="51"/>
        <end position="70"/>
    </location>
</feature>
<dbReference type="Proteomes" id="UP001344906">
    <property type="component" value="Unassembled WGS sequence"/>
</dbReference>
<protein>
    <submittedName>
        <fullName evidence="9">MFS transporter</fullName>
    </submittedName>
</protein>
<dbReference type="InterPro" id="IPR011701">
    <property type="entry name" value="MFS"/>
</dbReference>
<dbReference type="RefSeq" id="WP_338257080.1">
    <property type="nucleotide sequence ID" value="NZ_BSRI01000002.1"/>
</dbReference>
<feature type="transmembrane region" description="Helical" evidence="7">
    <location>
        <begin position="233"/>
        <end position="250"/>
    </location>
</feature>
<evidence type="ECO:0000256" key="3">
    <source>
        <dbReference type="ARBA" id="ARBA00022475"/>
    </source>
</evidence>
<sequence>MNTTLPQQTKNRSMMPLLALCLGYFMTILDVTIVNVALVDIKEHLNANVTGLQWIVDGYALVFASLLLTGGALGDRRGRKTIFLIGFALFTLASTLCSLAPSLLVLQIARALQGLGAALLVPNSLALLNTIYTDPQKRAQAIGIWAAVASIGALAGPLLGGVLVNTFGWRSIFLINLPIGIIGFLLTSRSIAPSKPEGSRSLDLPGQCASILALGMLTFALIEGGSLGGSSPLIIAAYTGSILSFLLLLVREKTTSHPMLPLKLFQERTFSATNIVAVCQTFTFMGFLFVVSLFLQQVKHYSPSLTGLALLPSFGCSLLATSFSGRLMASMGVKRVMVLGLLLAALGCFGFVIIDNRTSYVLLACLTAILGGGLALVLPTMTESAMSHAPKAQSGIASGMLNVSRQVGGVIGVAILGTLVGNPQTFLSGMHLAFVVAGGVLVLGLVCAWFFIRTRREIAQSGTAGESLAPQSMSIPNSGQVAEKSAPVPAIDCDMEDCPSL</sequence>
<evidence type="ECO:0000259" key="8">
    <source>
        <dbReference type="PROSITE" id="PS50850"/>
    </source>
</evidence>
<dbReference type="PRINTS" id="PR01036">
    <property type="entry name" value="TCRTETB"/>
</dbReference>
<feature type="transmembrane region" description="Helical" evidence="7">
    <location>
        <begin position="336"/>
        <end position="354"/>
    </location>
</feature>
<feature type="transmembrane region" description="Helical" evidence="7">
    <location>
        <begin position="432"/>
        <end position="452"/>
    </location>
</feature>
<evidence type="ECO:0000256" key="7">
    <source>
        <dbReference type="SAM" id="Phobius"/>
    </source>
</evidence>
<keyword evidence="2" id="KW-0813">Transport</keyword>
<name>A0ABQ6G4T2_9CHLR</name>
<dbReference type="PANTHER" id="PTHR42718">
    <property type="entry name" value="MAJOR FACILITATOR SUPERFAMILY MULTIDRUG TRANSPORTER MFSC"/>
    <property type="match status" value="1"/>
</dbReference>
<organism evidence="9 10">
    <name type="scientific">Dictyobacter halimunensis</name>
    <dbReference type="NCBI Taxonomy" id="3026934"/>
    <lineage>
        <taxon>Bacteria</taxon>
        <taxon>Bacillati</taxon>
        <taxon>Chloroflexota</taxon>
        <taxon>Ktedonobacteria</taxon>
        <taxon>Ktedonobacterales</taxon>
        <taxon>Dictyobacteraceae</taxon>
        <taxon>Dictyobacter</taxon>
    </lineage>
</organism>
<dbReference type="PANTHER" id="PTHR42718:SF40">
    <property type="entry name" value="METHYLENOMYCIN A RESISTANCE PROTEIN"/>
    <property type="match status" value="1"/>
</dbReference>
<keyword evidence="6 7" id="KW-0472">Membrane</keyword>
<dbReference type="Pfam" id="PF07690">
    <property type="entry name" value="MFS_1"/>
    <property type="match status" value="1"/>
</dbReference>
<comment type="caution">
    <text evidence="9">The sequence shown here is derived from an EMBL/GenBank/DDBJ whole genome shotgun (WGS) entry which is preliminary data.</text>
</comment>
<evidence type="ECO:0000256" key="1">
    <source>
        <dbReference type="ARBA" id="ARBA00004651"/>
    </source>
</evidence>
<dbReference type="SUPFAM" id="SSF103473">
    <property type="entry name" value="MFS general substrate transporter"/>
    <property type="match status" value="1"/>
</dbReference>
<keyword evidence="4 7" id="KW-0812">Transmembrane</keyword>
<keyword evidence="3" id="KW-1003">Cell membrane</keyword>
<evidence type="ECO:0000256" key="6">
    <source>
        <dbReference type="ARBA" id="ARBA00023136"/>
    </source>
</evidence>